<reference evidence="1" key="1">
    <citation type="submission" date="2021-01" db="EMBL/GenBank/DDBJ databases">
        <title>Modified the classification status of verrucomicrobia.</title>
        <authorList>
            <person name="Feng X."/>
        </authorList>
    </citation>
    <scope>NUCLEOTIDE SEQUENCE</scope>
    <source>
        <strain evidence="1">KCTC 22041</strain>
    </source>
</reference>
<evidence type="ECO:0000313" key="1">
    <source>
        <dbReference type="EMBL" id="MBK1883005.1"/>
    </source>
</evidence>
<keyword evidence="2" id="KW-1185">Reference proteome</keyword>
<dbReference type="RefSeq" id="WP_200270695.1">
    <property type="nucleotide sequence ID" value="NZ_JAENIJ010000016.1"/>
</dbReference>
<sequence>MARYIAKCSGDQLEALIINPGVDEGLSFAGYPLAAQVRETVAAEMFRRRGLACLDWITDSISDAVAITLAREVAKTNPDFAIQKLKGMGRYVGIVPNMIQSAVINRAAMRSAPELIELLKDNKFSVQAVTNFAPDFNFTEYINDMNGAGKVTNSAWKFLAAKDPDQTRSLLIEGLGGSSGNGFSAAVEGMAIINGETEAAKWYVSMLDEIPETTRKESLRMLALSDASPRLEAVFNGLQSEQDRAEFGANLLNNYRTKTEWLLDESVEVRGKIIEHWMKNTMARTKGPLNAKELINTMDKLNFPEESREKLLSLLPPTSN</sequence>
<organism evidence="1 2">
    <name type="scientific">Luteolibacter pohnpeiensis</name>
    <dbReference type="NCBI Taxonomy" id="454153"/>
    <lineage>
        <taxon>Bacteria</taxon>
        <taxon>Pseudomonadati</taxon>
        <taxon>Verrucomicrobiota</taxon>
        <taxon>Verrucomicrobiia</taxon>
        <taxon>Verrucomicrobiales</taxon>
        <taxon>Verrucomicrobiaceae</taxon>
        <taxon>Luteolibacter</taxon>
    </lineage>
</organism>
<gene>
    <name evidence="1" type="ORF">JIN85_11300</name>
</gene>
<evidence type="ECO:0000313" key="2">
    <source>
        <dbReference type="Proteomes" id="UP000603141"/>
    </source>
</evidence>
<name>A0A934S811_9BACT</name>
<comment type="caution">
    <text evidence="1">The sequence shown here is derived from an EMBL/GenBank/DDBJ whole genome shotgun (WGS) entry which is preliminary data.</text>
</comment>
<dbReference type="AlphaFoldDB" id="A0A934S811"/>
<protein>
    <submittedName>
        <fullName evidence="1">Uncharacterized protein</fullName>
    </submittedName>
</protein>
<accession>A0A934S811</accession>
<proteinExistence type="predicted"/>
<dbReference type="Proteomes" id="UP000603141">
    <property type="component" value="Unassembled WGS sequence"/>
</dbReference>
<dbReference type="EMBL" id="JAENIJ010000016">
    <property type="protein sequence ID" value="MBK1883005.1"/>
    <property type="molecule type" value="Genomic_DNA"/>
</dbReference>